<reference evidence="2 3" key="1">
    <citation type="submission" date="2011-07" db="EMBL/GenBank/DDBJ databases">
        <authorList>
            <person name="Coyne R."/>
            <person name="Brami D."/>
            <person name="Johnson J."/>
            <person name="Hostetler J."/>
            <person name="Hannick L."/>
            <person name="Clark T."/>
            <person name="Cassidy-Hanley D."/>
            <person name="Inman J."/>
        </authorList>
    </citation>
    <scope>NUCLEOTIDE SEQUENCE [LARGE SCALE GENOMIC DNA]</scope>
    <source>
        <strain evidence="2 3">G5</strain>
    </source>
</reference>
<proteinExistence type="predicted"/>
<dbReference type="Gene3D" id="2.30.22.10">
    <property type="entry name" value="Head domain of nucleotide exchange factor GrpE"/>
    <property type="match status" value="1"/>
</dbReference>
<dbReference type="InterPro" id="IPR000740">
    <property type="entry name" value="GrpE"/>
</dbReference>
<protein>
    <submittedName>
        <fullName evidence="2">Uncharacterized protein</fullName>
    </submittedName>
</protein>
<dbReference type="GO" id="GO:0006457">
    <property type="term" value="P:protein folding"/>
    <property type="evidence" value="ECO:0007669"/>
    <property type="project" value="InterPro"/>
</dbReference>
<dbReference type="Pfam" id="PF01025">
    <property type="entry name" value="GrpE"/>
    <property type="match status" value="1"/>
</dbReference>
<keyword evidence="3" id="KW-1185">Reference proteome</keyword>
<dbReference type="AlphaFoldDB" id="G0QMQ4"/>
<dbReference type="InterPro" id="IPR009012">
    <property type="entry name" value="GrpE_head"/>
</dbReference>
<dbReference type="Proteomes" id="UP000008983">
    <property type="component" value="Unassembled WGS sequence"/>
</dbReference>
<evidence type="ECO:0000313" key="2">
    <source>
        <dbReference type="EMBL" id="EGR33510.1"/>
    </source>
</evidence>
<dbReference type="OrthoDB" id="201635at2759"/>
<dbReference type="InParanoid" id="G0QMQ4"/>
<dbReference type="GO" id="GO:0042803">
    <property type="term" value="F:protein homodimerization activity"/>
    <property type="evidence" value="ECO:0007669"/>
    <property type="project" value="InterPro"/>
</dbReference>
<evidence type="ECO:0000256" key="1">
    <source>
        <dbReference type="ARBA" id="ARBA00023186"/>
    </source>
</evidence>
<dbReference type="GO" id="GO:0051087">
    <property type="term" value="F:protein-folding chaperone binding"/>
    <property type="evidence" value="ECO:0007669"/>
    <property type="project" value="InterPro"/>
</dbReference>
<dbReference type="SUPFAM" id="SSF51064">
    <property type="entry name" value="Head domain of nucleotide exchange factor GrpE"/>
    <property type="match status" value="1"/>
</dbReference>
<evidence type="ECO:0000313" key="3">
    <source>
        <dbReference type="Proteomes" id="UP000008983"/>
    </source>
</evidence>
<dbReference type="GeneID" id="14909688"/>
<sequence>MTYKIFEKILEKNGVIKISPNKGEDFNKNDHESSENIRVNENSKVAEVVQTGYKVNNKVLRQAKVVLDKCQ</sequence>
<dbReference type="RefSeq" id="XP_004037496.1">
    <property type="nucleotide sequence ID" value="XM_004037448.1"/>
</dbReference>
<organism evidence="2 3">
    <name type="scientific">Ichthyophthirius multifiliis</name>
    <name type="common">White spot disease agent</name>
    <name type="synonym">Ich</name>
    <dbReference type="NCBI Taxonomy" id="5932"/>
    <lineage>
        <taxon>Eukaryota</taxon>
        <taxon>Sar</taxon>
        <taxon>Alveolata</taxon>
        <taxon>Ciliophora</taxon>
        <taxon>Intramacronucleata</taxon>
        <taxon>Oligohymenophorea</taxon>
        <taxon>Hymenostomatida</taxon>
        <taxon>Ophryoglenina</taxon>
        <taxon>Ichthyophthirius</taxon>
    </lineage>
</organism>
<keyword evidence="1" id="KW-0143">Chaperone</keyword>
<dbReference type="GO" id="GO:0000774">
    <property type="term" value="F:adenyl-nucleotide exchange factor activity"/>
    <property type="evidence" value="ECO:0007669"/>
    <property type="project" value="InterPro"/>
</dbReference>
<accession>G0QMQ4</accession>
<name>G0QMQ4_ICHMU</name>
<gene>
    <name evidence="2" type="ORF">IMG5_051070</name>
</gene>
<dbReference type="EMBL" id="GL983435">
    <property type="protein sequence ID" value="EGR33510.1"/>
    <property type="molecule type" value="Genomic_DNA"/>
</dbReference>
<dbReference type="PRINTS" id="PR00773">
    <property type="entry name" value="GRPEPROTEIN"/>
</dbReference>